<dbReference type="AlphaFoldDB" id="B5QSF7"/>
<evidence type="ECO:0000256" key="1">
    <source>
        <dbReference type="SAM" id="SignalP"/>
    </source>
</evidence>
<sequence length="118" mass="13505">MKKIIASSLVFLMFLPLLALSQATVICNWHHETSCNKGGWTSTNTQTGWNTLCSPLEIRFIPDKRHPEVKIVLSVDAKQDFKTHCDKKDVLISYSYDVKNEKISKPVCYRTVPSRICF</sequence>
<dbReference type="RefSeq" id="WP_010958425.1">
    <property type="nucleotide sequence ID" value="NC_002971.4"/>
</dbReference>
<protein>
    <submittedName>
        <fullName evidence="2">Uncharacterized protein</fullName>
    </submittedName>
</protein>
<reference evidence="2 3" key="1">
    <citation type="journal article" date="2003" name="Proc. Natl. Acad. Sci. U.S.A.">
        <title>Complete genome sequence of the Q-fever pathogen, Coxiella burnetii.</title>
        <authorList>
            <person name="Seshadri R."/>
            <person name="Paulsen I.T."/>
            <person name="Eisen J.A."/>
            <person name="Read T.D."/>
            <person name="Nelson K.E."/>
            <person name="Nelson W.C."/>
            <person name="Ward N.L."/>
            <person name="Tettelin H."/>
            <person name="Davidsen T.M."/>
            <person name="Beanan M.J."/>
            <person name="Deboy R.T."/>
            <person name="Daugherty S.C."/>
            <person name="Brinkac L.M."/>
            <person name="Madupu R."/>
            <person name="Dodson R.J."/>
            <person name="Khouri H.M."/>
            <person name="Lee K.H."/>
            <person name="Carty H.A."/>
            <person name="Scanlan D."/>
            <person name="Heinzen R.A."/>
            <person name="Thompson H.A."/>
            <person name="Samuel J.E."/>
            <person name="Fraser C.M."/>
            <person name="Heidelberg J.F."/>
        </authorList>
    </citation>
    <scope>NUCLEOTIDE SEQUENCE [LARGE SCALE GENOMIC DNA]</scope>
    <source>
        <strain evidence="3">RSA 493 / Nine Mile phase I</strain>
    </source>
</reference>
<feature type="signal peptide" evidence="1">
    <location>
        <begin position="1"/>
        <end position="19"/>
    </location>
</feature>
<feature type="chain" id="PRO_5002837042" evidence="1">
    <location>
        <begin position="20"/>
        <end position="118"/>
    </location>
</feature>
<dbReference type="EMBL" id="AE016828">
    <property type="protein sequence ID" value="ACI15321.1"/>
    <property type="molecule type" value="Genomic_DNA"/>
</dbReference>
<gene>
    <name evidence="2" type="ORF">CBU_1764a</name>
</gene>
<organism evidence="2 3">
    <name type="scientific">Coxiella burnetii (strain RSA 493 / Nine Mile phase I)</name>
    <dbReference type="NCBI Taxonomy" id="227377"/>
    <lineage>
        <taxon>Bacteria</taxon>
        <taxon>Pseudomonadati</taxon>
        <taxon>Pseudomonadota</taxon>
        <taxon>Gammaproteobacteria</taxon>
        <taxon>Legionellales</taxon>
        <taxon>Coxiellaceae</taxon>
        <taxon>Coxiella</taxon>
    </lineage>
</organism>
<dbReference type="RefSeq" id="YP_002333030.1">
    <property type="nucleotide sequence ID" value="NC_002971.4"/>
</dbReference>
<dbReference type="GeneID" id="7065878"/>
<evidence type="ECO:0000313" key="3">
    <source>
        <dbReference type="Proteomes" id="UP000002671"/>
    </source>
</evidence>
<dbReference type="HOGENOM" id="CLU_2069166_0_0_6"/>
<dbReference type="Proteomes" id="UP000002671">
    <property type="component" value="Chromosome"/>
</dbReference>
<dbReference type="STRING" id="227377.CBU_1764a"/>
<dbReference type="EnsemblBacteria" id="ACI15321">
    <property type="protein sequence ID" value="ACI15321"/>
    <property type="gene ID" value="CBU_1764a"/>
</dbReference>
<reference evidence="2 3" key="2">
    <citation type="journal article" date="2009" name="Infect. Immun.">
        <title>Comparative genomics reveal extensive transposon-mediated genomic plasticity and diversity among potential effector proteins within the genus Coxiella.</title>
        <authorList>
            <person name="Beare P.A."/>
            <person name="Unsworth N."/>
            <person name="Andoh M."/>
            <person name="Voth D.E."/>
            <person name="Omsland A."/>
            <person name="Gilk S.D."/>
            <person name="Williams K.P."/>
            <person name="Sobral B.W."/>
            <person name="Kupko J.J.III."/>
            <person name="Porcella S.F."/>
            <person name="Samuel J.E."/>
            <person name="Heinzen R.A."/>
        </authorList>
    </citation>
    <scope>NUCLEOTIDE SEQUENCE [LARGE SCALE GENOMIC DNA]</scope>
    <source>
        <strain evidence="3">RSA 493 / Nine Mile phase I</strain>
    </source>
</reference>
<accession>B5QSF7</accession>
<evidence type="ECO:0000313" key="2">
    <source>
        <dbReference type="EMBL" id="ACI15321.1"/>
    </source>
</evidence>
<keyword evidence="1" id="KW-0732">Signal</keyword>
<dbReference type="KEGG" id="cbu:CBU_1764a"/>
<name>B5QSF7_COXBU</name>
<keyword evidence="3" id="KW-1185">Reference proteome</keyword>
<proteinExistence type="predicted"/>